<gene>
    <name evidence="2" type="ORF">UCREL1_11814</name>
</gene>
<keyword evidence="3" id="KW-1185">Reference proteome</keyword>
<sequence>MRAKLLMGYEYRNRLIKFGDNEQHDAEELTTFLLDQLDMETNTKRNINAIEPDFKTPKIHNQKAPLGDVLNTWLAYYDRHRSIVDKYWQNVISQEFTCMNPACSAKSYKLEAEPFIVAYPAAETQIRGGSSSEIDSLPAAVDREFAPDEVLETTCETCKHKYKRRRNFILRAAPLLCVKVLRTIHTAKVPLKNTFPMEFPFDDLDLRRHSYVDDKAQLRPFLTAAAAAAAAGGKRLPEGMLGGYEEDPVYDLYAIVIHSGTDSHSGHYWTWVREGSGNLWTRCNDSRIDEAEMDSRTQRDLFECRAKETPVMLFYKRKDIPWASRDD</sequence>
<accession>M7SUF9</accession>
<dbReference type="GO" id="GO:0004843">
    <property type="term" value="F:cysteine-type deubiquitinase activity"/>
    <property type="evidence" value="ECO:0007669"/>
    <property type="project" value="InterPro"/>
</dbReference>
<dbReference type="OrthoDB" id="292964at2759"/>
<keyword evidence="2" id="KW-0378">Hydrolase</keyword>
<dbReference type="InterPro" id="IPR050164">
    <property type="entry name" value="Peptidase_C19"/>
</dbReference>
<dbReference type="PROSITE" id="PS00973">
    <property type="entry name" value="USP_2"/>
    <property type="match status" value="1"/>
</dbReference>
<dbReference type="InterPro" id="IPR038765">
    <property type="entry name" value="Papain-like_cys_pep_sf"/>
</dbReference>
<dbReference type="InterPro" id="IPR001394">
    <property type="entry name" value="Peptidase_C19_UCH"/>
</dbReference>
<dbReference type="InterPro" id="IPR018200">
    <property type="entry name" value="USP_CS"/>
</dbReference>
<evidence type="ECO:0000259" key="1">
    <source>
        <dbReference type="PROSITE" id="PS50235"/>
    </source>
</evidence>
<dbReference type="CDD" id="cd02257">
    <property type="entry name" value="Peptidase_C19"/>
    <property type="match status" value="1"/>
</dbReference>
<dbReference type="GO" id="GO:0016579">
    <property type="term" value="P:protein deubiquitination"/>
    <property type="evidence" value="ECO:0007669"/>
    <property type="project" value="InterPro"/>
</dbReference>
<dbReference type="AlphaFoldDB" id="M7SUF9"/>
<dbReference type="Pfam" id="PF00443">
    <property type="entry name" value="UCH"/>
    <property type="match status" value="1"/>
</dbReference>
<evidence type="ECO:0000313" key="3">
    <source>
        <dbReference type="Proteomes" id="UP000012174"/>
    </source>
</evidence>
<dbReference type="KEGG" id="ela:UCREL1_11814"/>
<protein>
    <submittedName>
        <fullName evidence="2">Putative ubiquitin carboxyl-terminal hydrolase 2 protein</fullName>
    </submittedName>
</protein>
<dbReference type="InterPro" id="IPR028889">
    <property type="entry name" value="USP"/>
</dbReference>
<dbReference type="PANTHER" id="PTHR24006">
    <property type="entry name" value="UBIQUITIN CARBOXYL-TERMINAL HYDROLASE"/>
    <property type="match status" value="1"/>
</dbReference>
<dbReference type="Proteomes" id="UP000012174">
    <property type="component" value="Unassembled WGS sequence"/>
</dbReference>
<dbReference type="HOGENOM" id="CLU_850015_0_0_1"/>
<dbReference type="SUPFAM" id="SSF54001">
    <property type="entry name" value="Cysteine proteinases"/>
    <property type="match status" value="1"/>
</dbReference>
<dbReference type="Gene3D" id="3.90.70.10">
    <property type="entry name" value="Cysteine proteinases"/>
    <property type="match status" value="1"/>
</dbReference>
<feature type="domain" description="USP" evidence="1">
    <location>
        <begin position="1"/>
        <end position="318"/>
    </location>
</feature>
<name>M7SUF9_EUTLA</name>
<proteinExistence type="predicted"/>
<reference evidence="3" key="1">
    <citation type="journal article" date="2013" name="Genome Announc.">
        <title>Draft genome sequence of the grapevine dieback fungus Eutypa lata UCR-EL1.</title>
        <authorList>
            <person name="Blanco-Ulate B."/>
            <person name="Rolshausen P.E."/>
            <person name="Cantu D."/>
        </authorList>
    </citation>
    <scope>NUCLEOTIDE SEQUENCE [LARGE SCALE GENOMIC DNA]</scope>
    <source>
        <strain evidence="3">UCR-EL1</strain>
    </source>
</reference>
<organism evidence="2 3">
    <name type="scientific">Eutypa lata (strain UCR-EL1)</name>
    <name type="common">Grapevine dieback disease fungus</name>
    <name type="synonym">Eutypa armeniacae</name>
    <dbReference type="NCBI Taxonomy" id="1287681"/>
    <lineage>
        <taxon>Eukaryota</taxon>
        <taxon>Fungi</taxon>
        <taxon>Dikarya</taxon>
        <taxon>Ascomycota</taxon>
        <taxon>Pezizomycotina</taxon>
        <taxon>Sordariomycetes</taxon>
        <taxon>Xylariomycetidae</taxon>
        <taxon>Xylariales</taxon>
        <taxon>Diatrypaceae</taxon>
        <taxon>Eutypa</taxon>
    </lineage>
</organism>
<evidence type="ECO:0000313" key="2">
    <source>
        <dbReference type="EMBL" id="EMR61261.1"/>
    </source>
</evidence>
<dbReference type="STRING" id="1287681.M7SUF9"/>
<dbReference type="PROSITE" id="PS50235">
    <property type="entry name" value="USP_3"/>
    <property type="match status" value="1"/>
</dbReference>
<dbReference type="EMBL" id="KB707671">
    <property type="protein sequence ID" value="EMR61261.1"/>
    <property type="molecule type" value="Genomic_DNA"/>
</dbReference>